<evidence type="ECO:0000256" key="6">
    <source>
        <dbReference type="ARBA" id="ARBA00022645"/>
    </source>
</evidence>
<comment type="subcellular location">
    <subcellularLocation>
        <location evidence="3">Secreted</location>
    </subcellularLocation>
</comment>
<evidence type="ECO:0000256" key="16">
    <source>
        <dbReference type="ARBA" id="ARBA00081330"/>
    </source>
</evidence>
<evidence type="ECO:0000313" key="21">
    <source>
        <dbReference type="Proteomes" id="UP000053831"/>
    </source>
</evidence>
<evidence type="ECO:0000256" key="7">
    <source>
        <dbReference type="ARBA" id="ARBA00022670"/>
    </source>
</evidence>
<comment type="cofactor">
    <cofactor evidence="1">
        <name>Zn(2+)</name>
        <dbReference type="ChEBI" id="CHEBI:29105"/>
    </cofactor>
</comment>
<comment type="function">
    <text evidence="2">Extracellular metalloprotease that contributes to pathogenicity.</text>
</comment>
<dbReference type="InterPro" id="IPR057246">
    <property type="entry name" value="CARBOXYPEPT_ZN_1"/>
</dbReference>
<evidence type="ECO:0000313" key="20">
    <source>
        <dbReference type="EMBL" id="KOS20023.1"/>
    </source>
</evidence>
<feature type="chain" id="PRO_5005839324" description="Carboxypeptidase M14A" evidence="18">
    <location>
        <begin position="18"/>
        <end position="420"/>
    </location>
</feature>
<feature type="active site" description="Proton donor/acceptor" evidence="17">
    <location>
        <position position="385"/>
    </location>
</feature>
<evidence type="ECO:0000256" key="12">
    <source>
        <dbReference type="ARBA" id="ARBA00023026"/>
    </source>
</evidence>
<gene>
    <name evidence="20" type="ORF">ESCO_005655</name>
</gene>
<evidence type="ECO:0000256" key="18">
    <source>
        <dbReference type="SAM" id="SignalP"/>
    </source>
</evidence>
<feature type="domain" description="Peptidase M14" evidence="19">
    <location>
        <begin position="118"/>
        <end position="419"/>
    </location>
</feature>
<dbReference type="SUPFAM" id="SSF54897">
    <property type="entry name" value="Protease propeptides/inhibitors"/>
    <property type="match status" value="1"/>
</dbReference>
<evidence type="ECO:0000256" key="13">
    <source>
        <dbReference type="ARBA" id="ARBA00023049"/>
    </source>
</evidence>
<evidence type="ECO:0000256" key="15">
    <source>
        <dbReference type="ARBA" id="ARBA00023157"/>
    </source>
</evidence>
<dbReference type="InterPro" id="IPR000834">
    <property type="entry name" value="Peptidase_M14"/>
</dbReference>
<dbReference type="SUPFAM" id="SSF53187">
    <property type="entry name" value="Zn-dependent exopeptidases"/>
    <property type="match status" value="1"/>
</dbReference>
<name>A0A0M9VUM1_ESCWE</name>
<keyword evidence="12" id="KW-0843">Virulence</keyword>
<evidence type="ECO:0000259" key="19">
    <source>
        <dbReference type="PROSITE" id="PS52035"/>
    </source>
</evidence>
<proteinExistence type="inferred from homology"/>
<dbReference type="GO" id="GO:0005576">
    <property type="term" value="C:extracellular region"/>
    <property type="evidence" value="ECO:0007669"/>
    <property type="project" value="UniProtKB-SubCell"/>
</dbReference>
<keyword evidence="13" id="KW-0482">Metalloprotease</keyword>
<dbReference type="PROSITE" id="PS00132">
    <property type="entry name" value="CARBOXYPEPT_ZN_1"/>
    <property type="match status" value="1"/>
</dbReference>
<accession>A0A0M9VUM1</accession>
<dbReference type="Gene3D" id="3.40.630.10">
    <property type="entry name" value="Zn peptidases"/>
    <property type="match status" value="1"/>
</dbReference>
<evidence type="ECO:0000256" key="2">
    <source>
        <dbReference type="ARBA" id="ARBA00003091"/>
    </source>
</evidence>
<evidence type="ECO:0000256" key="11">
    <source>
        <dbReference type="ARBA" id="ARBA00022833"/>
    </source>
</evidence>
<dbReference type="Proteomes" id="UP000053831">
    <property type="component" value="Unassembled WGS sequence"/>
</dbReference>
<dbReference type="InterPro" id="IPR036990">
    <property type="entry name" value="M14A-like_propep"/>
</dbReference>
<organism evidence="20 21">
    <name type="scientific">Escovopsis weberi</name>
    <dbReference type="NCBI Taxonomy" id="150374"/>
    <lineage>
        <taxon>Eukaryota</taxon>
        <taxon>Fungi</taxon>
        <taxon>Dikarya</taxon>
        <taxon>Ascomycota</taxon>
        <taxon>Pezizomycotina</taxon>
        <taxon>Sordariomycetes</taxon>
        <taxon>Hypocreomycetidae</taxon>
        <taxon>Hypocreales</taxon>
        <taxon>Hypocreaceae</taxon>
        <taxon>Escovopsis</taxon>
    </lineage>
</organism>
<keyword evidence="15" id="KW-1015">Disulfide bond</keyword>
<keyword evidence="6 20" id="KW-0121">Carboxypeptidase</keyword>
<protein>
    <recommendedName>
        <fullName evidence="16">Carboxypeptidase M14A</fullName>
    </recommendedName>
</protein>
<dbReference type="FunFam" id="3.40.630.10:FF:000040">
    <property type="entry name" value="zinc carboxypeptidase"/>
    <property type="match status" value="1"/>
</dbReference>
<keyword evidence="21" id="KW-1185">Reference proteome</keyword>
<dbReference type="SMART" id="SM00631">
    <property type="entry name" value="Zn_pept"/>
    <property type="match status" value="1"/>
</dbReference>
<sequence>MKLFIPLSAFLVSAAAAVSIEVKVDYGGHKVFRVPVVDDVDRVNLVASQLDLQAWRPASAGSTAHFAVRPDKVDAFNKALGDLKPTVMHHDLGASIARESSFDANSGARSDGDSWFSSYHAWPDHSSFLQDLEKQYPDHAKTEAIGLTFMGHVIPGLHLYGKDGAGHHPAIVMHGTVHAREWITAMVVEYVAHTLLAGYGSDANLTRYLDQFDFYLIPIVNIDGFVYSRNKDRMWRKNRQKNPGSSCVGRDINRNWAFKWDVPRGASKNPCHETYRGQKAGDTPEVKTLAAQMHKIQESQGIKMFLDFHSYSQMFMTPYAWSCEVVPENNDEYQSLVNGTVAAIKAVHGTSFAAGPICPTIYLTSGNSVDYVADVVKADYAFSIELRDEGKYGFILPPEQILPSSEEAFAGLRYLMDHVK</sequence>
<dbReference type="Pfam" id="PF02244">
    <property type="entry name" value="Propep_M14"/>
    <property type="match status" value="1"/>
</dbReference>
<dbReference type="PANTHER" id="PTHR11705:SF143">
    <property type="entry name" value="SLL0236 PROTEIN"/>
    <property type="match status" value="1"/>
</dbReference>
<evidence type="ECO:0000256" key="9">
    <source>
        <dbReference type="ARBA" id="ARBA00022729"/>
    </source>
</evidence>
<dbReference type="GO" id="GO:0008270">
    <property type="term" value="F:zinc ion binding"/>
    <property type="evidence" value="ECO:0007669"/>
    <property type="project" value="InterPro"/>
</dbReference>
<keyword evidence="8" id="KW-0479">Metal-binding</keyword>
<keyword evidence="14" id="KW-0865">Zymogen</keyword>
<evidence type="ECO:0000256" key="10">
    <source>
        <dbReference type="ARBA" id="ARBA00022801"/>
    </source>
</evidence>
<evidence type="ECO:0000256" key="5">
    <source>
        <dbReference type="ARBA" id="ARBA00022525"/>
    </source>
</evidence>
<dbReference type="PRINTS" id="PR00765">
    <property type="entry name" value="CRBOXYPTASEA"/>
</dbReference>
<dbReference type="PANTHER" id="PTHR11705">
    <property type="entry name" value="PROTEASE FAMILY M14 CARBOXYPEPTIDASE A,B"/>
    <property type="match status" value="1"/>
</dbReference>
<comment type="caution">
    <text evidence="20">The sequence shown here is derived from an EMBL/GenBank/DDBJ whole genome shotgun (WGS) entry which is preliminary data.</text>
</comment>
<dbReference type="Gene3D" id="3.30.70.340">
    <property type="entry name" value="Metallocarboxypeptidase-like"/>
    <property type="match status" value="1"/>
</dbReference>
<keyword evidence="5" id="KW-0964">Secreted</keyword>
<evidence type="ECO:0000256" key="3">
    <source>
        <dbReference type="ARBA" id="ARBA00004613"/>
    </source>
</evidence>
<evidence type="ECO:0000256" key="17">
    <source>
        <dbReference type="PROSITE-ProRule" id="PRU01379"/>
    </source>
</evidence>
<feature type="signal peptide" evidence="18">
    <location>
        <begin position="1"/>
        <end position="17"/>
    </location>
</feature>
<dbReference type="CDD" id="cd03860">
    <property type="entry name" value="M14_CP_A-B_like"/>
    <property type="match status" value="1"/>
</dbReference>
<keyword evidence="7" id="KW-0645">Protease</keyword>
<evidence type="ECO:0000256" key="14">
    <source>
        <dbReference type="ARBA" id="ARBA00023145"/>
    </source>
</evidence>
<dbReference type="AlphaFoldDB" id="A0A0M9VUM1"/>
<dbReference type="PROSITE" id="PS52035">
    <property type="entry name" value="PEPTIDASE_M14"/>
    <property type="match status" value="1"/>
</dbReference>
<reference evidence="20 21" key="1">
    <citation type="submission" date="2015-07" db="EMBL/GenBank/DDBJ databases">
        <title>The genome of the fungus Escovopsis weberi, a specialized disease agent of ant agriculture.</title>
        <authorList>
            <person name="de Man T.J."/>
            <person name="Stajich J.E."/>
            <person name="Kubicek C.P."/>
            <person name="Chenthamara K."/>
            <person name="Atanasova L."/>
            <person name="Druzhinina I.S."/>
            <person name="Birnbaum S."/>
            <person name="Barribeau S.M."/>
            <person name="Teiling C."/>
            <person name="Suen G."/>
            <person name="Currie C."/>
            <person name="Gerardo N.M."/>
        </authorList>
    </citation>
    <scope>NUCLEOTIDE SEQUENCE [LARGE SCALE GENOMIC DNA]</scope>
</reference>
<dbReference type="STRING" id="150374.A0A0M9VUM1"/>
<dbReference type="GO" id="GO:0006508">
    <property type="term" value="P:proteolysis"/>
    <property type="evidence" value="ECO:0007669"/>
    <property type="project" value="UniProtKB-KW"/>
</dbReference>
<keyword evidence="9 18" id="KW-0732">Signal</keyword>
<evidence type="ECO:0000256" key="4">
    <source>
        <dbReference type="ARBA" id="ARBA00005988"/>
    </source>
</evidence>
<dbReference type="GO" id="GO:0004181">
    <property type="term" value="F:metallocarboxypeptidase activity"/>
    <property type="evidence" value="ECO:0007669"/>
    <property type="project" value="InterPro"/>
</dbReference>
<evidence type="ECO:0000256" key="8">
    <source>
        <dbReference type="ARBA" id="ARBA00022723"/>
    </source>
</evidence>
<evidence type="ECO:0000256" key="1">
    <source>
        <dbReference type="ARBA" id="ARBA00001947"/>
    </source>
</evidence>
<keyword evidence="11" id="KW-0862">Zinc</keyword>
<keyword evidence="10" id="KW-0378">Hydrolase</keyword>
<comment type="similarity">
    <text evidence="4 17">Belongs to the peptidase M14 family.</text>
</comment>
<dbReference type="EMBL" id="LGSR01000019">
    <property type="protein sequence ID" value="KOS20023.1"/>
    <property type="molecule type" value="Genomic_DNA"/>
</dbReference>
<dbReference type="InterPro" id="IPR003146">
    <property type="entry name" value="M14A_act_pep"/>
</dbReference>
<dbReference type="OrthoDB" id="3626597at2759"/>
<dbReference type="Pfam" id="PF00246">
    <property type="entry name" value="Peptidase_M14"/>
    <property type="match status" value="1"/>
</dbReference>